<organism evidence="1 2">
    <name type="scientific">Cordyceps javanica</name>
    <dbReference type="NCBI Taxonomy" id="43265"/>
    <lineage>
        <taxon>Eukaryota</taxon>
        <taxon>Fungi</taxon>
        <taxon>Dikarya</taxon>
        <taxon>Ascomycota</taxon>
        <taxon>Pezizomycotina</taxon>
        <taxon>Sordariomycetes</taxon>
        <taxon>Hypocreomycetidae</taxon>
        <taxon>Hypocreales</taxon>
        <taxon>Cordycipitaceae</taxon>
        <taxon>Cordyceps</taxon>
    </lineage>
</organism>
<evidence type="ECO:0000313" key="2">
    <source>
        <dbReference type="Proteomes" id="UP000315783"/>
    </source>
</evidence>
<sequence length="99" mass="10683">MARQHAATKYIYCGAKAWLACVAFAVKSSLVCDSSRPALSRQSAHEAPPRDASKCPSIQITGMAAAFHFLATMCQWQGSGHITADRRVPLFSARLATTE</sequence>
<dbReference type="EMBL" id="SPUK01000004">
    <property type="protein sequence ID" value="TQV97632.1"/>
    <property type="molecule type" value="Genomic_DNA"/>
</dbReference>
<gene>
    <name evidence="1" type="ORF">IF1G_03375</name>
</gene>
<accession>A0A545V7E0</accession>
<reference evidence="1 2" key="1">
    <citation type="journal article" date="2019" name="Appl. Microbiol. Biotechnol.">
        <title>Genome sequence of Isaria javanica and comparative genome analysis insights into family S53 peptidase evolution in fungal entomopathogens.</title>
        <authorList>
            <person name="Lin R."/>
            <person name="Zhang X."/>
            <person name="Xin B."/>
            <person name="Zou M."/>
            <person name="Gao Y."/>
            <person name="Qin F."/>
            <person name="Hu Q."/>
            <person name="Xie B."/>
            <person name="Cheng X."/>
        </authorList>
    </citation>
    <scope>NUCLEOTIDE SEQUENCE [LARGE SCALE GENOMIC DNA]</scope>
    <source>
        <strain evidence="1 2">IJ1G</strain>
    </source>
</reference>
<comment type="caution">
    <text evidence="1">The sequence shown here is derived from an EMBL/GenBank/DDBJ whole genome shotgun (WGS) entry which is preliminary data.</text>
</comment>
<evidence type="ECO:0000313" key="1">
    <source>
        <dbReference type="EMBL" id="TQV97632.1"/>
    </source>
</evidence>
<name>A0A545V7E0_9HYPO</name>
<dbReference type="Proteomes" id="UP000315783">
    <property type="component" value="Unassembled WGS sequence"/>
</dbReference>
<protein>
    <submittedName>
        <fullName evidence="1">Uncharacterized protein</fullName>
    </submittedName>
</protein>
<keyword evidence="2" id="KW-1185">Reference proteome</keyword>
<dbReference type="AlphaFoldDB" id="A0A545V7E0"/>
<proteinExistence type="predicted"/>